<dbReference type="InterPro" id="IPR027417">
    <property type="entry name" value="P-loop_NTPase"/>
</dbReference>
<name>A0A8T0J2E3_CERPU</name>
<accession>A0A8T0J2E3</accession>
<evidence type="ECO:0000256" key="3">
    <source>
        <dbReference type="ARBA" id="ARBA00022840"/>
    </source>
</evidence>
<dbReference type="SUPFAM" id="SSF52540">
    <property type="entry name" value="P-loop containing nucleoside triphosphate hydrolases"/>
    <property type="match status" value="1"/>
</dbReference>
<dbReference type="OrthoDB" id="66620at2759"/>
<evidence type="ECO:0000313" key="6">
    <source>
        <dbReference type="Proteomes" id="UP000822688"/>
    </source>
</evidence>
<dbReference type="Proteomes" id="UP000822688">
    <property type="component" value="Chromosome 1"/>
</dbReference>
<organism evidence="5 6">
    <name type="scientific">Ceratodon purpureus</name>
    <name type="common">Fire moss</name>
    <name type="synonym">Dicranum purpureum</name>
    <dbReference type="NCBI Taxonomy" id="3225"/>
    <lineage>
        <taxon>Eukaryota</taxon>
        <taxon>Viridiplantae</taxon>
        <taxon>Streptophyta</taxon>
        <taxon>Embryophyta</taxon>
        <taxon>Bryophyta</taxon>
        <taxon>Bryophytina</taxon>
        <taxon>Bryopsida</taxon>
        <taxon>Dicranidae</taxon>
        <taxon>Pseudoditrichales</taxon>
        <taxon>Ditrichaceae</taxon>
        <taxon>Ceratodon</taxon>
    </lineage>
</organism>
<dbReference type="InterPro" id="IPR030921">
    <property type="entry name" value="LPS_export_LptB"/>
</dbReference>
<dbReference type="AlphaFoldDB" id="A0A8T0J2E3"/>
<feature type="domain" description="ABC transporter" evidence="4">
    <location>
        <begin position="39"/>
        <end position="277"/>
    </location>
</feature>
<evidence type="ECO:0000259" key="4">
    <source>
        <dbReference type="PROSITE" id="PS50893"/>
    </source>
</evidence>
<keyword evidence="6" id="KW-1185">Reference proteome</keyword>
<dbReference type="EMBL" id="CM026421">
    <property type="protein sequence ID" value="KAG0590094.1"/>
    <property type="molecule type" value="Genomic_DNA"/>
</dbReference>
<reference evidence="5" key="1">
    <citation type="submission" date="2020-06" db="EMBL/GenBank/DDBJ databases">
        <title>WGS assembly of Ceratodon purpureus strain R40.</title>
        <authorList>
            <person name="Carey S.B."/>
            <person name="Jenkins J."/>
            <person name="Shu S."/>
            <person name="Lovell J.T."/>
            <person name="Sreedasyam A."/>
            <person name="Maumus F."/>
            <person name="Tiley G.P."/>
            <person name="Fernandez-Pozo N."/>
            <person name="Barry K."/>
            <person name="Chen C."/>
            <person name="Wang M."/>
            <person name="Lipzen A."/>
            <person name="Daum C."/>
            <person name="Saski C.A."/>
            <person name="Payton A.C."/>
            <person name="Mcbreen J.C."/>
            <person name="Conrad R.E."/>
            <person name="Kollar L.M."/>
            <person name="Olsson S."/>
            <person name="Huttunen S."/>
            <person name="Landis J.B."/>
            <person name="Wickett N.J."/>
            <person name="Johnson M.G."/>
            <person name="Rensing S.A."/>
            <person name="Grimwood J."/>
            <person name="Schmutz J."/>
            <person name="Mcdaniel S.F."/>
        </authorList>
    </citation>
    <scope>NUCLEOTIDE SEQUENCE</scope>
    <source>
        <strain evidence="5">R40</strain>
    </source>
</reference>
<dbReference type="GO" id="GO:0043190">
    <property type="term" value="C:ATP-binding cassette (ABC) transporter complex"/>
    <property type="evidence" value="ECO:0007669"/>
    <property type="project" value="InterPro"/>
</dbReference>
<dbReference type="InterPro" id="IPR003439">
    <property type="entry name" value="ABC_transporter-like_ATP-bd"/>
</dbReference>
<dbReference type="NCBIfam" id="TIGR04406">
    <property type="entry name" value="LPS_export_lptB"/>
    <property type="match status" value="1"/>
</dbReference>
<dbReference type="Pfam" id="PF00005">
    <property type="entry name" value="ABC_tran"/>
    <property type="match status" value="1"/>
</dbReference>
<comment type="caution">
    <text evidence="5">The sequence shown here is derived from an EMBL/GenBank/DDBJ whole genome shotgun (WGS) entry which is preliminary data.</text>
</comment>
<keyword evidence="1" id="KW-0813">Transport</keyword>
<evidence type="ECO:0000256" key="2">
    <source>
        <dbReference type="ARBA" id="ARBA00022741"/>
    </source>
</evidence>
<dbReference type="SMART" id="SM00382">
    <property type="entry name" value="AAA"/>
    <property type="match status" value="1"/>
</dbReference>
<dbReference type="InterPro" id="IPR003593">
    <property type="entry name" value="AAA+_ATPase"/>
</dbReference>
<sequence>MMMTTMRVMASGVWGMGSASAGGERVGERVEEREEVTNLRMENVSMSYGGRKVVDGISMSVQEGEIVGLLGPNGAGKSTTFNIMVGRERPTGGSVYLGPLDITMLSLPHRARLGIGYLTQESSVFRGLSVHDNIRLILQETGVPRGQHARRVQELLEQFSLQAVEHTMGRALSGGERRRTELARALASNCSGGPPDVLLVDEPFAGVDPIGVAEIQKQLRRLCDEDGMGILITDHNVNETLRICDRAYMVHNGCVMASGGPEELYQDLYVKKYYLGEGFQRW</sequence>
<dbReference type="InterPro" id="IPR051120">
    <property type="entry name" value="ABC_AA/LPS_Transport"/>
</dbReference>
<dbReference type="GO" id="GO:0005524">
    <property type="term" value="F:ATP binding"/>
    <property type="evidence" value="ECO:0007669"/>
    <property type="project" value="UniProtKB-KW"/>
</dbReference>
<dbReference type="GO" id="GO:0016887">
    <property type="term" value="F:ATP hydrolysis activity"/>
    <property type="evidence" value="ECO:0007669"/>
    <property type="project" value="InterPro"/>
</dbReference>
<evidence type="ECO:0000256" key="1">
    <source>
        <dbReference type="ARBA" id="ARBA00022448"/>
    </source>
</evidence>
<proteinExistence type="predicted"/>
<dbReference type="Gene3D" id="3.40.50.300">
    <property type="entry name" value="P-loop containing nucleotide triphosphate hydrolases"/>
    <property type="match status" value="1"/>
</dbReference>
<gene>
    <name evidence="5" type="ORF">KC19_1G071200</name>
</gene>
<dbReference type="PANTHER" id="PTHR45772:SF10">
    <property type="entry name" value="LIPOPOLYSACCHARIDE EXPORT SYSTEM ATP-BINDING PROTEIN LPTB"/>
    <property type="match status" value="1"/>
</dbReference>
<protein>
    <recommendedName>
        <fullName evidence="4">ABC transporter domain-containing protein</fullName>
    </recommendedName>
</protein>
<dbReference type="GO" id="GO:0055085">
    <property type="term" value="P:transmembrane transport"/>
    <property type="evidence" value="ECO:0007669"/>
    <property type="project" value="InterPro"/>
</dbReference>
<dbReference type="PANTHER" id="PTHR45772">
    <property type="entry name" value="CONSERVED COMPONENT OF ABC TRANSPORTER FOR NATURAL AMINO ACIDS-RELATED"/>
    <property type="match status" value="1"/>
</dbReference>
<evidence type="ECO:0000313" key="5">
    <source>
        <dbReference type="EMBL" id="KAG0590094.1"/>
    </source>
</evidence>
<dbReference type="PROSITE" id="PS50893">
    <property type="entry name" value="ABC_TRANSPORTER_2"/>
    <property type="match status" value="1"/>
</dbReference>
<keyword evidence="2" id="KW-0547">Nucleotide-binding</keyword>
<keyword evidence="3" id="KW-0067">ATP-binding</keyword>